<dbReference type="Pfam" id="PF13468">
    <property type="entry name" value="Glyoxalase_3"/>
    <property type="match status" value="1"/>
</dbReference>
<dbReference type="OrthoDB" id="9812467at2"/>
<dbReference type="InterPro" id="IPR025870">
    <property type="entry name" value="Glyoxalase-like_dom"/>
</dbReference>
<protein>
    <submittedName>
        <fullName evidence="2">VOC family protein</fullName>
    </submittedName>
</protein>
<proteinExistence type="predicted"/>
<name>A0A4V1RRR1_9HYPH</name>
<accession>A0A4V1RRR1</accession>
<dbReference type="Proteomes" id="UP000291088">
    <property type="component" value="Unassembled WGS sequence"/>
</dbReference>
<dbReference type="SUPFAM" id="SSF54593">
    <property type="entry name" value="Glyoxalase/Bleomycin resistance protein/Dihydroxybiphenyl dioxygenase"/>
    <property type="match status" value="1"/>
</dbReference>
<gene>
    <name evidence="2" type="ORF">EUU22_04895</name>
</gene>
<sequence length="298" mass="32007">MSTAMETPRGVDHIVLPVHGLKPARERLGALGFTVAADALHPFGTENACVFFADKTYLEPLAVASRETCEEAARKGNVFVARDRAFRFRMPDGEGLSGIAVASTDAAADHAIYVEHGLSAGDILHFSRPLRLPDGTEATASFRLAFAADLRAPDFLLFSCERANPLPADRAALERHENGVSGIAAVVLTEENPSDFQEMLETVFHQREIEAHSFGLVVPSANAKIEVLTPAGLTGYFGLDVRNAGRGPVGAAIVFRTGDIGVTERLLADNGVRHARKDGRLIVPREAGQGAHFVFEEI</sequence>
<organism evidence="2 3">
    <name type="scientific">Ciceribacter ferrooxidans</name>
    <dbReference type="NCBI Taxonomy" id="2509717"/>
    <lineage>
        <taxon>Bacteria</taxon>
        <taxon>Pseudomonadati</taxon>
        <taxon>Pseudomonadota</taxon>
        <taxon>Alphaproteobacteria</taxon>
        <taxon>Hyphomicrobiales</taxon>
        <taxon>Rhizobiaceae</taxon>
        <taxon>Ciceribacter</taxon>
    </lineage>
</organism>
<dbReference type="InterPro" id="IPR029068">
    <property type="entry name" value="Glyas_Bleomycin-R_OHBP_Dase"/>
</dbReference>
<evidence type="ECO:0000313" key="3">
    <source>
        <dbReference type="Proteomes" id="UP000291088"/>
    </source>
</evidence>
<dbReference type="EMBL" id="SDVB01000170">
    <property type="protein sequence ID" value="RYC17334.1"/>
    <property type="molecule type" value="Genomic_DNA"/>
</dbReference>
<keyword evidence="3" id="KW-1185">Reference proteome</keyword>
<evidence type="ECO:0000259" key="1">
    <source>
        <dbReference type="Pfam" id="PF13468"/>
    </source>
</evidence>
<comment type="caution">
    <text evidence="2">The sequence shown here is derived from an EMBL/GenBank/DDBJ whole genome shotgun (WGS) entry which is preliminary data.</text>
</comment>
<dbReference type="Gene3D" id="3.10.180.10">
    <property type="entry name" value="2,3-Dihydroxybiphenyl 1,2-Dioxygenase, domain 1"/>
    <property type="match status" value="1"/>
</dbReference>
<feature type="domain" description="Glyoxalase-like" evidence="1">
    <location>
        <begin position="11"/>
        <end position="203"/>
    </location>
</feature>
<dbReference type="RefSeq" id="WP_129330946.1">
    <property type="nucleotide sequence ID" value="NZ_SDVB01000170.1"/>
</dbReference>
<dbReference type="AlphaFoldDB" id="A0A4V1RRR1"/>
<reference evidence="2 3" key="1">
    <citation type="submission" date="2019-01" db="EMBL/GenBank/DDBJ databases">
        <authorList>
            <person name="Deng T."/>
        </authorList>
    </citation>
    <scope>NUCLEOTIDE SEQUENCE [LARGE SCALE GENOMIC DNA]</scope>
    <source>
        <strain evidence="2 3">F8825</strain>
    </source>
</reference>
<evidence type="ECO:0000313" key="2">
    <source>
        <dbReference type="EMBL" id="RYC17334.1"/>
    </source>
</evidence>